<feature type="domain" description="Tr-type G" evidence="3">
    <location>
        <begin position="8"/>
        <end position="209"/>
    </location>
</feature>
<dbReference type="SUPFAM" id="SSF52540">
    <property type="entry name" value="P-loop containing nucleoside triphosphate hydrolases"/>
    <property type="match status" value="1"/>
</dbReference>
<dbReference type="Pfam" id="PF00679">
    <property type="entry name" value="EFG_C"/>
    <property type="match status" value="1"/>
</dbReference>
<dbReference type="Gene3D" id="2.40.30.10">
    <property type="entry name" value="Translation factors"/>
    <property type="match status" value="1"/>
</dbReference>
<dbReference type="SUPFAM" id="SSF54980">
    <property type="entry name" value="EF-G C-terminal domain-like"/>
    <property type="match status" value="2"/>
</dbReference>
<keyword evidence="2" id="KW-0963">Cytoplasm</keyword>
<dbReference type="FunFam" id="3.40.50.300:FF:000055">
    <property type="entry name" value="GTP-binding protein TypA"/>
    <property type="match status" value="1"/>
</dbReference>
<dbReference type="OrthoDB" id="9801472at2"/>
<evidence type="ECO:0000256" key="2">
    <source>
        <dbReference type="HAMAP-Rule" id="MF_00849"/>
    </source>
</evidence>
<accession>A0A1M7SXI3</accession>
<dbReference type="EMBL" id="FRDI01000005">
    <property type="protein sequence ID" value="SHN63108.1"/>
    <property type="molecule type" value="Genomic_DNA"/>
</dbReference>
<dbReference type="InterPro" id="IPR042116">
    <property type="entry name" value="TypA/BipA_C"/>
</dbReference>
<comment type="subcellular location">
    <subcellularLocation>
        <location evidence="2">Cytoplasm</location>
    </subcellularLocation>
    <text evidence="2">Binds to ribosomes.</text>
</comment>
<feature type="binding site" evidence="2">
    <location>
        <begin position="133"/>
        <end position="136"/>
    </location>
    <ligand>
        <name>GTP</name>
        <dbReference type="ChEBI" id="CHEBI:37565"/>
    </ligand>
</feature>
<dbReference type="EC" id="3.6.5.-" evidence="2"/>
<keyword evidence="2" id="KW-0699">rRNA-binding</keyword>
<dbReference type="Proteomes" id="UP000186469">
    <property type="component" value="Unassembled WGS sequence"/>
</dbReference>
<comment type="catalytic activity">
    <reaction evidence="2">
        <text>GTP + H2O = GDP + phosphate + H(+)</text>
        <dbReference type="Rhea" id="RHEA:19669"/>
        <dbReference type="ChEBI" id="CHEBI:15377"/>
        <dbReference type="ChEBI" id="CHEBI:15378"/>
        <dbReference type="ChEBI" id="CHEBI:37565"/>
        <dbReference type="ChEBI" id="CHEBI:43474"/>
        <dbReference type="ChEBI" id="CHEBI:58189"/>
    </reaction>
</comment>
<keyword evidence="2" id="KW-0690">Ribosome biogenesis</keyword>
<dbReference type="GO" id="GO:0000049">
    <property type="term" value="F:tRNA binding"/>
    <property type="evidence" value="ECO:0007669"/>
    <property type="project" value="UniProtKB-KW"/>
</dbReference>
<evidence type="ECO:0000259" key="3">
    <source>
        <dbReference type="PROSITE" id="PS51722"/>
    </source>
</evidence>
<dbReference type="PANTHER" id="PTHR42908:SF8">
    <property type="entry name" value="TR-TYPE G DOMAIN-CONTAINING PROTEIN"/>
    <property type="match status" value="1"/>
</dbReference>
<dbReference type="AlphaFoldDB" id="A0A1M7SXI3"/>
<dbReference type="Pfam" id="PF21018">
    <property type="entry name" value="BipA_C"/>
    <property type="match status" value="1"/>
</dbReference>
<dbReference type="GO" id="GO:0003924">
    <property type="term" value="F:GTPase activity"/>
    <property type="evidence" value="ECO:0007669"/>
    <property type="project" value="UniProtKB-UniRule"/>
</dbReference>
<dbReference type="CDD" id="cd01891">
    <property type="entry name" value="TypA_BipA"/>
    <property type="match status" value="1"/>
</dbReference>
<dbReference type="Pfam" id="PF00009">
    <property type="entry name" value="GTP_EFTU"/>
    <property type="match status" value="1"/>
</dbReference>
<dbReference type="Gene3D" id="3.30.70.240">
    <property type="match status" value="1"/>
</dbReference>
<gene>
    <name evidence="2" type="primary">bipA</name>
    <name evidence="4" type="ORF">SAMN02745728_01341</name>
</gene>
<dbReference type="Pfam" id="PF03144">
    <property type="entry name" value="GTP_EFTU_D2"/>
    <property type="match status" value="1"/>
</dbReference>
<evidence type="ECO:0000313" key="4">
    <source>
        <dbReference type="EMBL" id="SHN63108.1"/>
    </source>
</evidence>
<name>A0A1M7SXI3_9BACT</name>
<dbReference type="InterPro" id="IPR000795">
    <property type="entry name" value="T_Tr_GTP-bd_dom"/>
</dbReference>
<dbReference type="FunFam" id="3.30.70.240:FF:000002">
    <property type="entry name" value="GTP-binding protein TypA"/>
    <property type="match status" value="1"/>
</dbReference>
<dbReference type="FunFam" id="2.40.50.250:FF:000001">
    <property type="entry name" value="GTP-binding protein TypA"/>
    <property type="match status" value="1"/>
</dbReference>
<dbReference type="Gene3D" id="2.40.50.250">
    <property type="entry name" value="bipa protein"/>
    <property type="match status" value="1"/>
</dbReference>
<dbReference type="PROSITE" id="PS51722">
    <property type="entry name" value="G_TR_2"/>
    <property type="match status" value="1"/>
</dbReference>
<keyword evidence="2" id="KW-0378">Hydrolase</keyword>
<protein>
    <recommendedName>
        <fullName evidence="2">Large ribosomal subunit assembly factor BipA</fullName>
        <ecNumber evidence="2">3.6.5.-</ecNumber>
    </recommendedName>
    <alternativeName>
        <fullName evidence="2">GTP-binding protein BipA</fullName>
    </alternativeName>
</protein>
<dbReference type="PRINTS" id="PR00315">
    <property type="entry name" value="ELONGATNFCT"/>
</dbReference>
<dbReference type="GO" id="GO:0000027">
    <property type="term" value="P:ribosomal large subunit assembly"/>
    <property type="evidence" value="ECO:0007669"/>
    <property type="project" value="UniProtKB-UniRule"/>
</dbReference>
<dbReference type="SUPFAM" id="SSF50447">
    <property type="entry name" value="Translation proteins"/>
    <property type="match status" value="1"/>
</dbReference>
<dbReference type="NCBIfam" id="TIGR00231">
    <property type="entry name" value="small_GTP"/>
    <property type="match status" value="1"/>
</dbReference>
<dbReference type="HAMAP" id="MF_00849">
    <property type="entry name" value="BipA"/>
    <property type="match status" value="1"/>
</dbReference>
<dbReference type="RefSeq" id="WP_072697108.1">
    <property type="nucleotide sequence ID" value="NZ_FRDI01000005.1"/>
</dbReference>
<organism evidence="4 5">
    <name type="scientific">Desulfovibrio litoralis DSM 11393</name>
    <dbReference type="NCBI Taxonomy" id="1121455"/>
    <lineage>
        <taxon>Bacteria</taxon>
        <taxon>Pseudomonadati</taxon>
        <taxon>Thermodesulfobacteriota</taxon>
        <taxon>Desulfovibrionia</taxon>
        <taxon>Desulfovibrionales</taxon>
        <taxon>Desulfovibrionaceae</taxon>
        <taxon>Desulfovibrio</taxon>
    </lineage>
</organism>
<feature type="binding site" evidence="2">
    <location>
        <begin position="20"/>
        <end position="25"/>
    </location>
    <ligand>
        <name>GTP</name>
        <dbReference type="ChEBI" id="CHEBI:37565"/>
    </ligand>
</feature>
<keyword evidence="2" id="KW-0547">Nucleotide-binding</keyword>
<dbReference type="InterPro" id="IPR035647">
    <property type="entry name" value="EFG_III/V"/>
</dbReference>
<dbReference type="InterPro" id="IPR000640">
    <property type="entry name" value="EFG_V-like"/>
</dbReference>
<dbReference type="CDD" id="cd03691">
    <property type="entry name" value="BipA_TypA_II"/>
    <property type="match status" value="1"/>
</dbReference>
<dbReference type="GO" id="GO:0005829">
    <property type="term" value="C:cytosol"/>
    <property type="evidence" value="ECO:0007669"/>
    <property type="project" value="TreeGrafter"/>
</dbReference>
<dbReference type="InterPro" id="IPR004161">
    <property type="entry name" value="EFTu-like_2"/>
</dbReference>
<dbReference type="GO" id="GO:0043022">
    <property type="term" value="F:ribosome binding"/>
    <property type="evidence" value="ECO:0007669"/>
    <property type="project" value="UniProtKB-UniRule"/>
</dbReference>
<reference evidence="4 5" key="1">
    <citation type="submission" date="2016-12" db="EMBL/GenBank/DDBJ databases">
        <authorList>
            <person name="Song W.-J."/>
            <person name="Kurnit D.M."/>
        </authorList>
    </citation>
    <scope>NUCLEOTIDE SEQUENCE [LARGE SCALE GENOMIC DNA]</scope>
    <source>
        <strain evidence="4 5">DSM 11393</strain>
    </source>
</reference>
<dbReference type="STRING" id="1121455.SAMN02745728_01341"/>
<dbReference type="InterPro" id="IPR027417">
    <property type="entry name" value="P-loop_NTPase"/>
</dbReference>
<dbReference type="PANTHER" id="PTHR42908">
    <property type="entry name" value="TRANSLATION ELONGATION FACTOR-RELATED"/>
    <property type="match status" value="1"/>
</dbReference>
<dbReference type="GO" id="GO:1990904">
    <property type="term" value="C:ribonucleoprotein complex"/>
    <property type="evidence" value="ECO:0007669"/>
    <property type="project" value="TreeGrafter"/>
</dbReference>
<dbReference type="InterPro" id="IPR035651">
    <property type="entry name" value="BipA_V"/>
</dbReference>
<dbReference type="GO" id="GO:0005525">
    <property type="term" value="F:GTP binding"/>
    <property type="evidence" value="ECO:0007669"/>
    <property type="project" value="UniProtKB-UniRule"/>
</dbReference>
<dbReference type="Gene3D" id="3.30.70.870">
    <property type="entry name" value="Elongation Factor G (Translational Gtpase), domain 3"/>
    <property type="match status" value="1"/>
</dbReference>
<dbReference type="NCBIfam" id="TIGR01394">
    <property type="entry name" value="TypA_BipA"/>
    <property type="match status" value="1"/>
</dbReference>
<dbReference type="InterPro" id="IPR048876">
    <property type="entry name" value="BipA_C"/>
</dbReference>
<comment type="subunit">
    <text evidence="2">Monomer.</text>
</comment>
<dbReference type="InterPro" id="IPR047041">
    <property type="entry name" value="BipA_GTP-bd_dom"/>
</dbReference>
<evidence type="ECO:0000313" key="5">
    <source>
        <dbReference type="Proteomes" id="UP000186469"/>
    </source>
</evidence>
<evidence type="ECO:0000256" key="1">
    <source>
        <dbReference type="ARBA" id="ARBA00023134"/>
    </source>
</evidence>
<comment type="similarity">
    <text evidence="2">Belongs to the TRAFAC class translation factor GTPase superfamily. Classic translation factor GTPase family. BipA subfamily.</text>
</comment>
<keyword evidence="2" id="KW-0820">tRNA-binding</keyword>
<dbReference type="Gene3D" id="3.40.50.300">
    <property type="entry name" value="P-loop containing nucleotide triphosphate hydrolases"/>
    <property type="match status" value="1"/>
</dbReference>
<sequence length="618" mass="68856">MTKYIQNDNIRNIAIIAHVDHGKTTLVDALFRQGGVFKAHQEVEERVMDNMDLERERGITISAKNCAVTYGGKKINIIDTPGHSDFGGEVERALSMVNGVILLVDSSEGPLPQTRFVLKKALESGLKVIVVVNKVDRKDARPEEVLNEVYDLFIDLGANDTQLEFPVLYAIGRSGVASSNLEDLLQDSLEGQSLIPLFELILSDIPGPSYDPNEPFQLLVADIDYSDYLGRLAVGRIFHGKIKGKDNLIRIDDKQQEHPIRVTKLQVYQGLQLAETEEAEPGDIVVIAGTEDVDIGDTICTKEAPKVLPRIHVDEPTVAMRFFINSSPLVGKEGSIVQSNKIRERLEKEAQRNVSIEMALTEDKECFIVKGRGELQLAILIEQMRREGFELCVGKPEVIFKEENGQVLEPIELLQVDCDEAFLGAVTEKLSLRKGRMTNLVNNNSGRIRIEFSIPARGLIGYRDEFLTDTRGTGLMNSTLLGYEAYRGDFPTRFTGSIVSDRAGVGVPYALFNLEPRGRMFVTAGEPVYEGMIVGEHNRDNDIDVNPCKEKKLTNMRASGKDEHVVLTPIKPMTLELAMHFVRSDELVEVTPQSIRLRKAVLPAQKRHQLNGAKKKAD</sequence>
<dbReference type="InterPro" id="IPR006298">
    <property type="entry name" value="BipA"/>
</dbReference>
<keyword evidence="2" id="KW-0694">RNA-binding</keyword>
<keyword evidence="1 2" id="KW-0342">GTP-binding</keyword>
<dbReference type="FunFam" id="3.30.70.870:FF:000003">
    <property type="entry name" value="GTP-binding protein TypA"/>
    <property type="match status" value="1"/>
</dbReference>
<dbReference type="InterPro" id="IPR047042">
    <property type="entry name" value="BipA_II"/>
</dbReference>
<comment type="function">
    <text evidence="2">A 50S ribosomal subunit assembly protein with GTPase activity, required for 50S subunit assembly at low temperatures, may also play a role in translation. Binds GTP and analogs. Binds the 70S ribosome between the 30S and 50S subunits, in a similar position as ribosome-bound EF-G; it contacts a number of ribosomal proteins, both rRNAs and the A-site tRNA.</text>
</comment>
<dbReference type="CDD" id="cd03710">
    <property type="entry name" value="BipA_TypA_C"/>
    <property type="match status" value="1"/>
</dbReference>
<dbReference type="InterPro" id="IPR031157">
    <property type="entry name" value="G_TR_CS"/>
</dbReference>
<keyword evidence="5" id="KW-1185">Reference proteome</keyword>
<proteinExistence type="inferred from homology"/>
<dbReference type="InterPro" id="IPR009000">
    <property type="entry name" value="Transl_B-barrel_sf"/>
</dbReference>
<dbReference type="PROSITE" id="PS00301">
    <property type="entry name" value="G_TR_1"/>
    <property type="match status" value="1"/>
</dbReference>
<dbReference type="InterPro" id="IPR005225">
    <property type="entry name" value="Small_GTP-bd"/>
</dbReference>
<dbReference type="GO" id="GO:0019843">
    <property type="term" value="F:rRNA binding"/>
    <property type="evidence" value="ECO:0007669"/>
    <property type="project" value="UniProtKB-KW"/>
</dbReference>